<evidence type="ECO:0000259" key="5">
    <source>
        <dbReference type="PROSITE" id="PS51898"/>
    </source>
</evidence>
<keyword evidence="8" id="KW-1185">Reference proteome</keyword>
<dbReference type="Gene3D" id="1.10.443.10">
    <property type="entry name" value="Intergrase catalytic core"/>
    <property type="match status" value="1"/>
</dbReference>
<evidence type="ECO:0000256" key="1">
    <source>
        <dbReference type="ARBA" id="ARBA00022908"/>
    </source>
</evidence>
<keyword evidence="2 4" id="KW-0238">DNA-binding</keyword>
<dbReference type="Pfam" id="PF02899">
    <property type="entry name" value="Phage_int_SAM_1"/>
    <property type="match status" value="1"/>
</dbReference>
<proteinExistence type="predicted"/>
<organism evidence="7 8">
    <name type="scientific">Deinococcus taklimakanensis</name>
    <dbReference type="NCBI Taxonomy" id="536443"/>
    <lineage>
        <taxon>Bacteria</taxon>
        <taxon>Thermotogati</taxon>
        <taxon>Deinococcota</taxon>
        <taxon>Deinococci</taxon>
        <taxon>Deinococcales</taxon>
        <taxon>Deinococcaceae</taxon>
        <taxon>Deinococcus</taxon>
    </lineage>
</organism>
<dbReference type="InterPro" id="IPR010998">
    <property type="entry name" value="Integrase_recombinase_N"/>
</dbReference>
<dbReference type="Gene3D" id="1.10.150.130">
    <property type="match status" value="1"/>
</dbReference>
<dbReference type="PROSITE" id="PS51900">
    <property type="entry name" value="CB"/>
    <property type="match status" value="1"/>
</dbReference>
<dbReference type="SUPFAM" id="SSF56349">
    <property type="entry name" value="DNA breaking-rejoining enzymes"/>
    <property type="match status" value="1"/>
</dbReference>
<dbReference type="InterPro" id="IPR004107">
    <property type="entry name" value="Integrase_SAM-like_N"/>
</dbReference>
<comment type="caution">
    <text evidence="7">The sequence shown here is derived from an EMBL/GenBank/DDBJ whole genome shotgun (WGS) entry which is preliminary data.</text>
</comment>
<dbReference type="InterPro" id="IPR013762">
    <property type="entry name" value="Integrase-like_cat_sf"/>
</dbReference>
<dbReference type="PROSITE" id="PS51898">
    <property type="entry name" value="TYR_RECOMBINASE"/>
    <property type="match status" value="1"/>
</dbReference>
<reference evidence="8" key="1">
    <citation type="journal article" date="2019" name="Int. J. Syst. Evol. Microbiol.">
        <title>The Global Catalogue of Microorganisms (GCM) 10K type strain sequencing project: providing services to taxonomists for standard genome sequencing and annotation.</title>
        <authorList>
            <consortium name="The Broad Institute Genomics Platform"/>
            <consortium name="The Broad Institute Genome Sequencing Center for Infectious Disease"/>
            <person name="Wu L."/>
            <person name="Ma J."/>
        </authorList>
    </citation>
    <scope>NUCLEOTIDE SEQUENCE [LARGE SCALE GENOMIC DNA]</scope>
    <source>
        <strain evidence="8">KCTC 33842</strain>
    </source>
</reference>
<keyword evidence="3" id="KW-0233">DNA recombination</keyword>
<evidence type="ECO:0000313" key="7">
    <source>
        <dbReference type="EMBL" id="MFD2610423.1"/>
    </source>
</evidence>
<dbReference type="PANTHER" id="PTHR30349">
    <property type="entry name" value="PHAGE INTEGRASE-RELATED"/>
    <property type="match status" value="1"/>
</dbReference>
<evidence type="ECO:0000259" key="6">
    <source>
        <dbReference type="PROSITE" id="PS51900"/>
    </source>
</evidence>
<evidence type="ECO:0000313" key="8">
    <source>
        <dbReference type="Proteomes" id="UP001597475"/>
    </source>
</evidence>
<dbReference type="InterPro" id="IPR002104">
    <property type="entry name" value="Integrase_catalytic"/>
</dbReference>
<protein>
    <submittedName>
        <fullName evidence="7">Tyrosine-type recombinase/integrase</fullName>
    </submittedName>
</protein>
<accession>A0ABW5P7J2</accession>
<dbReference type="CDD" id="cd00397">
    <property type="entry name" value="DNA_BRE_C"/>
    <property type="match status" value="1"/>
</dbReference>
<evidence type="ECO:0000256" key="4">
    <source>
        <dbReference type="PROSITE-ProRule" id="PRU01248"/>
    </source>
</evidence>
<feature type="domain" description="Tyr recombinase" evidence="5">
    <location>
        <begin position="149"/>
        <end position="329"/>
    </location>
</feature>
<sequence length="331" mass="37274">MTLVLSQGSALNGTGTWTNLHDDELRRRAVTAARDRDEATLISLTRTYLTLNSASGVRTSKNTLDAYTRGVRRYLTYTGEQAVNLLHPGRHDPSRYVQFLQAEGLTPAGVRLRVSAASCLYRALRWAGATDADPFRDVRLPRDTTSGIEKRPPYTEEDLVEVLHHADLHETFLLFLVAHAGLRIAEALNLRWEDIDETRRVLIVRSGKGGKMRRVAMSVRLARAARHFRALYEPGGPEHSRYRPRGREPEFVFRYGTRQTAYTHLEAAFQRAGVEFRGFHPGRKYAGTRLIAQIKDFGRVAAHLGHESVDTTRKGYAQLPADDLKGEVAGW</sequence>
<dbReference type="RefSeq" id="WP_386846592.1">
    <property type="nucleotide sequence ID" value="NZ_JBHUMK010000062.1"/>
</dbReference>
<dbReference type="InterPro" id="IPR011010">
    <property type="entry name" value="DNA_brk_join_enz"/>
</dbReference>
<feature type="domain" description="Core-binding (CB)" evidence="6">
    <location>
        <begin position="39"/>
        <end position="125"/>
    </location>
</feature>
<evidence type="ECO:0000256" key="2">
    <source>
        <dbReference type="ARBA" id="ARBA00023125"/>
    </source>
</evidence>
<evidence type="ECO:0000256" key="3">
    <source>
        <dbReference type="ARBA" id="ARBA00023172"/>
    </source>
</evidence>
<name>A0ABW5P7J2_9DEIO</name>
<dbReference type="InterPro" id="IPR044068">
    <property type="entry name" value="CB"/>
</dbReference>
<dbReference type="Proteomes" id="UP001597475">
    <property type="component" value="Unassembled WGS sequence"/>
</dbReference>
<dbReference type="EMBL" id="JBHUMK010000062">
    <property type="protein sequence ID" value="MFD2610423.1"/>
    <property type="molecule type" value="Genomic_DNA"/>
</dbReference>
<keyword evidence="1" id="KW-0229">DNA integration</keyword>
<dbReference type="Pfam" id="PF00589">
    <property type="entry name" value="Phage_integrase"/>
    <property type="match status" value="1"/>
</dbReference>
<gene>
    <name evidence="7" type="ORF">ACFSR9_13390</name>
</gene>
<dbReference type="InterPro" id="IPR050090">
    <property type="entry name" value="Tyrosine_recombinase_XerCD"/>
</dbReference>
<dbReference type="PANTHER" id="PTHR30349:SF81">
    <property type="entry name" value="TYROSINE RECOMBINASE XERC"/>
    <property type="match status" value="1"/>
</dbReference>